<evidence type="ECO:0000313" key="3">
    <source>
        <dbReference type="Proteomes" id="UP000614047"/>
    </source>
</evidence>
<proteinExistence type="predicted"/>
<accession>A0A931DWF0</accession>
<sequence length="210" mass="23716">MDYAKLLDRLWGTRGLFERLVRYADSADDGSWFTGLVDYEGRASRHRMWQALIVPGLLQTPDYARTVISADSPDVEAGLKKRLDRQATVFEKTPHPYLSVVLNWTVLHQVVGGTEVMRSQLAHLLELSTKPNISIRVVGQEDFHFGLDGSFRLLTVDDRDLAFAEAPERGRLVLDPTGVQDYALRYERISNIAAPISSSRELIEQTMEAL</sequence>
<evidence type="ECO:0000313" key="2">
    <source>
        <dbReference type="EMBL" id="MBG6093983.1"/>
    </source>
</evidence>
<dbReference type="EMBL" id="JADOUA010000001">
    <property type="protein sequence ID" value="MBG6093983.1"/>
    <property type="molecule type" value="Genomic_DNA"/>
</dbReference>
<evidence type="ECO:0000259" key="1">
    <source>
        <dbReference type="Pfam" id="PF19054"/>
    </source>
</evidence>
<protein>
    <recommendedName>
        <fullName evidence="1">DUF5753 domain-containing protein</fullName>
    </recommendedName>
</protein>
<organism evidence="2 3">
    <name type="scientific">Actinomadura viridis</name>
    <dbReference type="NCBI Taxonomy" id="58110"/>
    <lineage>
        <taxon>Bacteria</taxon>
        <taxon>Bacillati</taxon>
        <taxon>Actinomycetota</taxon>
        <taxon>Actinomycetes</taxon>
        <taxon>Streptosporangiales</taxon>
        <taxon>Thermomonosporaceae</taxon>
        <taxon>Actinomadura</taxon>
    </lineage>
</organism>
<dbReference type="Proteomes" id="UP000614047">
    <property type="component" value="Unassembled WGS sequence"/>
</dbReference>
<name>A0A931DWF0_9ACTN</name>
<feature type="domain" description="DUF5753" evidence="1">
    <location>
        <begin position="35"/>
        <end position="205"/>
    </location>
</feature>
<dbReference type="Pfam" id="PF19054">
    <property type="entry name" value="DUF5753"/>
    <property type="match status" value="1"/>
</dbReference>
<comment type="caution">
    <text evidence="2">The sequence shown here is derived from an EMBL/GenBank/DDBJ whole genome shotgun (WGS) entry which is preliminary data.</text>
</comment>
<dbReference type="InterPro" id="IPR043917">
    <property type="entry name" value="DUF5753"/>
</dbReference>
<dbReference type="AlphaFoldDB" id="A0A931DWF0"/>
<dbReference type="RefSeq" id="WP_197015979.1">
    <property type="nucleotide sequence ID" value="NZ_BAABES010000003.1"/>
</dbReference>
<keyword evidence="3" id="KW-1185">Reference proteome</keyword>
<gene>
    <name evidence="2" type="ORF">IW256_008096</name>
</gene>
<reference evidence="2" key="1">
    <citation type="submission" date="2020-11" db="EMBL/GenBank/DDBJ databases">
        <title>Sequencing the genomes of 1000 actinobacteria strains.</title>
        <authorList>
            <person name="Klenk H.-P."/>
        </authorList>
    </citation>
    <scope>NUCLEOTIDE SEQUENCE</scope>
    <source>
        <strain evidence="2">DSM 43175</strain>
    </source>
</reference>